<evidence type="ECO:0000313" key="3">
    <source>
        <dbReference type="EMBL" id="KRN51307.1"/>
    </source>
</evidence>
<keyword evidence="1" id="KW-0812">Transmembrane</keyword>
<dbReference type="AlphaFoldDB" id="A0A0R2HFJ1"/>
<keyword evidence="1" id="KW-0472">Membrane</keyword>
<evidence type="ECO:0000313" key="4">
    <source>
        <dbReference type="Proteomes" id="UP000051841"/>
    </source>
</evidence>
<name>A0A0R2HFJ1_9FIRM</name>
<gene>
    <name evidence="3" type="ORF">IV49_GL000776</name>
</gene>
<dbReference type="InterPro" id="IPR051599">
    <property type="entry name" value="Cell_Envelope_Assoc"/>
</dbReference>
<feature type="transmembrane region" description="Helical" evidence="1">
    <location>
        <begin position="62"/>
        <end position="81"/>
    </location>
</feature>
<protein>
    <recommendedName>
        <fullName evidence="2">DUF218 domain-containing protein</fullName>
    </recommendedName>
</protein>
<keyword evidence="1" id="KW-1133">Transmembrane helix</keyword>
<dbReference type="Proteomes" id="UP000051841">
    <property type="component" value="Unassembled WGS sequence"/>
</dbReference>
<feature type="transmembrane region" description="Helical" evidence="1">
    <location>
        <begin position="28"/>
        <end position="50"/>
    </location>
</feature>
<evidence type="ECO:0000259" key="2">
    <source>
        <dbReference type="Pfam" id="PF02698"/>
    </source>
</evidence>
<dbReference type="Pfam" id="PF02698">
    <property type="entry name" value="DUF218"/>
    <property type="match status" value="1"/>
</dbReference>
<dbReference type="PATRIC" id="fig|1410657.5.peg.810"/>
<proteinExistence type="predicted"/>
<dbReference type="Gene3D" id="3.40.50.620">
    <property type="entry name" value="HUPs"/>
    <property type="match status" value="1"/>
</dbReference>
<keyword evidence="4" id="KW-1185">Reference proteome</keyword>
<sequence length="235" mass="26434">MLYAGIILLLVFVVPIFVKKVFHLGSVLGIVIALSLIFSSYSRIILYALFNSPVQSFIKIMLVLLIALFIIETYMMIIYALKKSGNDGLLIVLGCKKGSDTLNNRIKKAYAYLADHPQSLAIVSGGVDSHDNVSEAEYMKEQLVKMGIDEDRIYEETRSEDTKENIRYSLELIDKHQLVGPFILVTSGFHIYRARLIALREGMVVSSLASRTPLLLLPGYYLRELLALSAHMIFK</sequence>
<comment type="caution">
    <text evidence="3">The sequence shown here is derived from an EMBL/GenBank/DDBJ whole genome shotgun (WGS) entry which is preliminary data.</text>
</comment>
<dbReference type="GO" id="GO:0000270">
    <property type="term" value="P:peptidoglycan metabolic process"/>
    <property type="evidence" value="ECO:0007669"/>
    <property type="project" value="TreeGrafter"/>
</dbReference>
<dbReference type="PANTHER" id="PTHR30336">
    <property type="entry name" value="INNER MEMBRANE PROTEIN, PROBABLE PERMEASE"/>
    <property type="match status" value="1"/>
</dbReference>
<dbReference type="CDD" id="cd06259">
    <property type="entry name" value="YdcF-like"/>
    <property type="match status" value="1"/>
</dbReference>
<feature type="domain" description="DUF218" evidence="2">
    <location>
        <begin position="90"/>
        <end position="226"/>
    </location>
</feature>
<dbReference type="InterPro" id="IPR003848">
    <property type="entry name" value="DUF218"/>
</dbReference>
<dbReference type="GO" id="GO:0005886">
    <property type="term" value="C:plasma membrane"/>
    <property type="evidence" value="ECO:0007669"/>
    <property type="project" value="TreeGrafter"/>
</dbReference>
<dbReference type="EMBL" id="JQBL01000002">
    <property type="protein sequence ID" value="KRN51307.1"/>
    <property type="molecule type" value="Genomic_DNA"/>
</dbReference>
<dbReference type="PANTHER" id="PTHR30336:SF4">
    <property type="entry name" value="ENVELOPE BIOGENESIS FACTOR ELYC"/>
    <property type="match status" value="1"/>
</dbReference>
<dbReference type="RefSeq" id="WP_051654353.1">
    <property type="nucleotide sequence ID" value="NZ_JNKN01000005.1"/>
</dbReference>
<reference evidence="3 4" key="1">
    <citation type="journal article" date="2015" name="Genome Announc.">
        <title>Expanding the biotechnology potential of lactobacilli through comparative genomics of 213 strains and associated genera.</title>
        <authorList>
            <person name="Sun Z."/>
            <person name="Harris H.M."/>
            <person name="McCann A."/>
            <person name="Guo C."/>
            <person name="Argimon S."/>
            <person name="Zhang W."/>
            <person name="Yang X."/>
            <person name="Jeffery I.B."/>
            <person name="Cooney J.C."/>
            <person name="Kagawa T.F."/>
            <person name="Liu W."/>
            <person name="Song Y."/>
            <person name="Salvetti E."/>
            <person name="Wrobel A."/>
            <person name="Rasinkangas P."/>
            <person name="Parkhill J."/>
            <person name="Rea M.C."/>
            <person name="O'Sullivan O."/>
            <person name="Ritari J."/>
            <person name="Douillard F.P."/>
            <person name="Paul Ross R."/>
            <person name="Yang R."/>
            <person name="Briner A.E."/>
            <person name="Felis G.E."/>
            <person name="de Vos W.M."/>
            <person name="Barrangou R."/>
            <person name="Klaenhammer T.R."/>
            <person name="Caufield P.W."/>
            <person name="Cui Y."/>
            <person name="Zhang H."/>
            <person name="O'Toole P.W."/>
        </authorList>
    </citation>
    <scope>NUCLEOTIDE SEQUENCE [LARGE SCALE GENOMIC DNA]</scope>
    <source>
        <strain evidence="3 4">DSM 20405</strain>
    </source>
</reference>
<evidence type="ECO:0000256" key="1">
    <source>
        <dbReference type="SAM" id="Phobius"/>
    </source>
</evidence>
<dbReference type="GO" id="GO:0043164">
    <property type="term" value="P:Gram-negative-bacterium-type cell wall biogenesis"/>
    <property type="evidence" value="ECO:0007669"/>
    <property type="project" value="TreeGrafter"/>
</dbReference>
<organism evidence="3 4">
    <name type="scientific">Kandleria vitulina DSM 20405</name>
    <dbReference type="NCBI Taxonomy" id="1410657"/>
    <lineage>
        <taxon>Bacteria</taxon>
        <taxon>Bacillati</taxon>
        <taxon>Bacillota</taxon>
        <taxon>Erysipelotrichia</taxon>
        <taxon>Erysipelotrichales</taxon>
        <taxon>Coprobacillaceae</taxon>
        <taxon>Kandleria</taxon>
    </lineage>
</organism>
<accession>A0A0R2HFJ1</accession>
<dbReference type="InterPro" id="IPR014729">
    <property type="entry name" value="Rossmann-like_a/b/a_fold"/>
</dbReference>